<dbReference type="AlphaFoldDB" id="A0A380MLM8"/>
<dbReference type="OrthoDB" id="9801052at2"/>
<dbReference type="Gene3D" id="3.40.640.10">
    <property type="entry name" value="Type I PLP-dependent aspartate aminotransferase-like (Major domain)"/>
    <property type="match status" value="1"/>
</dbReference>
<dbReference type="Proteomes" id="UP000254601">
    <property type="component" value="Unassembled WGS sequence"/>
</dbReference>
<comment type="catalytic activity">
    <reaction evidence="7">
        <text>(S)-4-amino-5-oxopentanoate = 5-aminolevulinate</text>
        <dbReference type="Rhea" id="RHEA:14265"/>
        <dbReference type="ChEBI" id="CHEBI:57501"/>
        <dbReference type="ChEBI" id="CHEBI:356416"/>
        <dbReference type="EC" id="5.4.3.8"/>
    </reaction>
</comment>
<dbReference type="InterPro" id="IPR015421">
    <property type="entry name" value="PyrdxlP-dep_Trfase_major"/>
</dbReference>
<dbReference type="GO" id="GO:0006782">
    <property type="term" value="P:protoporphyrinogen IX biosynthetic process"/>
    <property type="evidence" value="ECO:0007669"/>
    <property type="project" value="UniProtKB-UniRule"/>
</dbReference>
<protein>
    <recommendedName>
        <fullName evidence="7">Glutamate-1-semialdehyde 2,1-aminomutase</fullName>
        <shortName evidence="7">GSA</shortName>
        <ecNumber evidence="7">5.4.3.8</ecNumber>
    </recommendedName>
    <alternativeName>
        <fullName evidence="7">Glutamate-1-semialdehyde aminotransferase</fullName>
        <shortName evidence="7">GSA-AT</shortName>
    </alternativeName>
</protein>
<dbReference type="InterPro" id="IPR049704">
    <property type="entry name" value="Aminotrans_3_PPA_site"/>
</dbReference>
<name>A0A380MLM8_9GAMM</name>
<proteinExistence type="inferred from homology"/>
<keyword evidence="6 7" id="KW-0627">Porphyrin biosynthesis</keyword>
<organism evidence="8 9">
    <name type="scientific">Suttonella ornithocola</name>
    <dbReference type="NCBI Taxonomy" id="279832"/>
    <lineage>
        <taxon>Bacteria</taxon>
        <taxon>Pseudomonadati</taxon>
        <taxon>Pseudomonadota</taxon>
        <taxon>Gammaproteobacteria</taxon>
        <taxon>Cardiobacteriales</taxon>
        <taxon>Cardiobacteriaceae</taxon>
        <taxon>Suttonella</taxon>
    </lineage>
</organism>
<dbReference type="CDD" id="cd00610">
    <property type="entry name" value="OAT_like"/>
    <property type="match status" value="1"/>
</dbReference>
<comment type="subunit">
    <text evidence="7">Homodimer.</text>
</comment>
<dbReference type="GO" id="GO:0030170">
    <property type="term" value="F:pyridoxal phosphate binding"/>
    <property type="evidence" value="ECO:0007669"/>
    <property type="project" value="InterPro"/>
</dbReference>
<gene>
    <name evidence="7 8" type="primary">hemL</name>
    <name evidence="8" type="ORF">NCTC13337_00043</name>
</gene>
<keyword evidence="4 7" id="KW-0663">Pyridoxal phosphate</keyword>
<evidence type="ECO:0000313" key="9">
    <source>
        <dbReference type="Proteomes" id="UP000254601"/>
    </source>
</evidence>
<dbReference type="NCBIfam" id="NF000818">
    <property type="entry name" value="PRK00062.1"/>
    <property type="match status" value="1"/>
</dbReference>
<dbReference type="GO" id="GO:0005737">
    <property type="term" value="C:cytoplasm"/>
    <property type="evidence" value="ECO:0007669"/>
    <property type="project" value="UniProtKB-SubCell"/>
</dbReference>
<dbReference type="GO" id="GO:0042286">
    <property type="term" value="F:glutamate-1-semialdehyde 2,1-aminomutase activity"/>
    <property type="evidence" value="ECO:0007669"/>
    <property type="project" value="UniProtKB-UniRule"/>
</dbReference>
<dbReference type="InterPro" id="IPR004639">
    <property type="entry name" value="4pyrrol_synth_GluAld_NH2Trfase"/>
</dbReference>
<sequence>MFSALSSEQAFEKAKRVIPGGVNSPVRAFASVGGTPLFIRKAEGAYLEDIDGRRFIDYVGSYGPMINGHAHPKVVEAVQEAAALGMSFGAPTVSETLLAEKVVARINGIDMVRMCNSGTEATMSAIRLARAYTKRENILKFAGCYHGHSDGLLVAAGSGALTFGVPNSPGVPADFATHTLTAVYNDVDVLEEIFAQQGETLAAVIVEPVAGNMNCVPPSLAFHQRLRELCNEYRVVLIWDEVMTGFRVGYHGAQSLYENIIADIFTFGKVIGGGMPVGAFAARREIMELLSPVGGVYQAGTLSGNPVAMAAGIANLALTEAPEFYSRLESLTQRLATGLKTVAQQANIPLVVNAVCGMLGIFFTDLPEVQNFADVQQSDTQRFAKFFHGMLAEGVNLAPSAFEALFVSMAHDEVVIDETIAAAARVFKML</sequence>
<evidence type="ECO:0000256" key="5">
    <source>
        <dbReference type="ARBA" id="ARBA00023235"/>
    </source>
</evidence>
<dbReference type="PANTHER" id="PTHR43713:SF3">
    <property type="entry name" value="GLUTAMATE-1-SEMIALDEHYDE 2,1-AMINOMUTASE 1, CHLOROPLASTIC-RELATED"/>
    <property type="match status" value="1"/>
</dbReference>
<dbReference type="NCBIfam" id="TIGR00713">
    <property type="entry name" value="hemL"/>
    <property type="match status" value="1"/>
</dbReference>
<dbReference type="InterPro" id="IPR005814">
    <property type="entry name" value="Aminotrans_3"/>
</dbReference>
<evidence type="ECO:0000256" key="3">
    <source>
        <dbReference type="ARBA" id="ARBA00008981"/>
    </source>
</evidence>
<dbReference type="Pfam" id="PF00202">
    <property type="entry name" value="Aminotran_3"/>
    <property type="match status" value="1"/>
</dbReference>
<dbReference type="PANTHER" id="PTHR43713">
    <property type="entry name" value="GLUTAMATE-1-SEMIALDEHYDE 2,1-AMINOMUTASE"/>
    <property type="match status" value="1"/>
</dbReference>
<evidence type="ECO:0000256" key="2">
    <source>
        <dbReference type="ARBA" id="ARBA00004819"/>
    </source>
</evidence>
<dbReference type="InterPro" id="IPR015424">
    <property type="entry name" value="PyrdxlP-dep_Trfase"/>
</dbReference>
<evidence type="ECO:0000256" key="1">
    <source>
        <dbReference type="ARBA" id="ARBA00001933"/>
    </source>
</evidence>
<dbReference type="UniPathway" id="UPA00251">
    <property type="reaction ID" value="UER00317"/>
</dbReference>
<evidence type="ECO:0000313" key="8">
    <source>
        <dbReference type="EMBL" id="SUO93074.1"/>
    </source>
</evidence>
<comment type="similarity">
    <text evidence="3 7">Belongs to the class-III pyridoxal-phosphate-dependent aminotransferase family. HemL subfamily.</text>
</comment>
<accession>A0A380MLM8</accession>
<dbReference type="Gene3D" id="3.90.1150.10">
    <property type="entry name" value="Aspartate Aminotransferase, domain 1"/>
    <property type="match status" value="1"/>
</dbReference>
<keyword evidence="5 7" id="KW-0413">Isomerase</keyword>
<dbReference type="PROSITE" id="PS00600">
    <property type="entry name" value="AA_TRANSFER_CLASS_3"/>
    <property type="match status" value="1"/>
</dbReference>
<dbReference type="HAMAP" id="MF_00375">
    <property type="entry name" value="HemL_aminotrans_3"/>
    <property type="match status" value="1"/>
</dbReference>
<keyword evidence="7" id="KW-0963">Cytoplasm</keyword>
<dbReference type="GO" id="GO:0008483">
    <property type="term" value="F:transaminase activity"/>
    <property type="evidence" value="ECO:0007669"/>
    <property type="project" value="InterPro"/>
</dbReference>
<reference evidence="8 9" key="1">
    <citation type="submission" date="2018-06" db="EMBL/GenBank/DDBJ databases">
        <authorList>
            <consortium name="Pathogen Informatics"/>
            <person name="Doyle S."/>
        </authorList>
    </citation>
    <scope>NUCLEOTIDE SEQUENCE [LARGE SCALE GENOMIC DNA]</scope>
    <source>
        <strain evidence="8 9">NCTC13337</strain>
    </source>
</reference>
<comment type="pathway">
    <text evidence="2">Porphyrin-containing compound metabolism; protoporphyrin-IX biosynthesis; 5-aminolevulinate from L-glutamyl-tRNA(Glu): step 2/2.</text>
</comment>
<dbReference type="InterPro" id="IPR015422">
    <property type="entry name" value="PyrdxlP-dep_Trfase_small"/>
</dbReference>
<comment type="cofactor">
    <cofactor evidence="1 7">
        <name>pyridoxal 5'-phosphate</name>
        <dbReference type="ChEBI" id="CHEBI:597326"/>
    </cofactor>
</comment>
<evidence type="ECO:0000256" key="6">
    <source>
        <dbReference type="ARBA" id="ARBA00023244"/>
    </source>
</evidence>
<evidence type="ECO:0000256" key="7">
    <source>
        <dbReference type="HAMAP-Rule" id="MF_00375"/>
    </source>
</evidence>
<evidence type="ECO:0000256" key="4">
    <source>
        <dbReference type="ARBA" id="ARBA00022898"/>
    </source>
</evidence>
<dbReference type="FunFam" id="3.40.640.10:FF:000021">
    <property type="entry name" value="Glutamate-1-semialdehyde 2,1-aminomutase"/>
    <property type="match status" value="1"/>
</dbReference>
<dbReference type="EMBL" id="UHIC01000001">
    <property type="protein sequence ID" value="SUO93074.1"/>
    <property type="molecule type" value="Genomic_DNA"/>
</dbReference>
<keyword evidence="9" id="KW-1185">Reference proteome</keyword>
<feature type="modified residue" description="N6-(pyridoxal phosphate)lysine" evidence="7">
    <location>
        <position position="269"/>
    </location>
</feature>
<dbReference type="RefSeq" id="WP_072575972.1">
    <property type="nucleotide sequence ID" value="NZ_LWHB01000040.1"/>
</dbReference>
<dbReference type="SUPFAM" id="SSF53383">
    <property type="entry name" value="PLP-dependent transferases"/>
    <property type="match status" value="1"/>
</dbReference>
<dbReference type="EC" id="5.4.3.8" evidence="7"/>
<comment type="subcellular location">
    <subcellularLocation>
        <location evidence="7">Cytoplasm</location>
    </subcellularLocation>
</comment>